<organism evidence="1 2">
    <name type="scientific">Irpex rosettiformis</name>
    <dbReference type="NCBI Taxonomy" id="378272"/>
    <lineage>
        <taxon>Eukaryota</taxon>
        <taxon>Fungi</taxon>
        <taxon>Dikarya</taxon>
        <taxon>Basidiomycota</taxon>
        <taxon>Agaricomycotina</taxon>
        <taxon>Agaricomycetes</taxon>
        <taxon>Polyporales</taxon>
        <taxon>Irpicaceae</taxon>
        <taxon>Irpex</taxon>
    </lineage>
</organism>
<proteinExistence type="predicted"/>
<sequence length="143" mass="16265">MSRVQIFAISTKNHSASKGGIKKYNLYGSGSKSIIVIEDNMVAQTWTLVPAGVTEERVFLQHADTKEWAFAPLKNEGQNVFTTPTEKLRSVWRIVEHDGIATIHLEVRDDLMWGIEEANNQAADIQVLLRTGEEDERNQWELR</sequence>
<dbReference type="EMBL" id="MU274908">
    <property type="protein sequence ID" value="KAI0090463.1"/>
    <property type="molecule type" value="Genomic_DNA"/>
</dbReference>
<keyword evidence="2" id="KW-1185">Reference proteome</keyword>
<protein>
    <submittedName>
        <fullName evidence="1">Uncharacterized protein</fullName>
    </submittedName>
</protein>
<evidence type="ECO:0000313" key="2">
    <source>
        <dbReference type="Proteomes" id="UP001055072"/>
    </source>
</evidence>
<reference evidence="1" key="1">
    <citation type="journal article" date="2021" name="Environ. Microbiol.">
        <title>Gene family expansions and transcriptome signatures uncover fungal adaptations to wood decay.</title>
        <authorList>
            <person name="Hage H."/>
            <person name="Miyauchi S."/>
            <person name="Viragh M."/>
            <person name="Drula E."/>
            <person name="Min B."/>
            <person name="Chaduli D."/>
            <person name="Navarro D."/>
            <person name="Favel A."/>
            <person name="Norest M."/>
            <person name="Lesage-Meessen L."/>
            <person name="Balint B."/>
            <person name="Merenyi Z."/>
            <person name="de Eugenio L."/>
            <person name="Morin E."/>
            <person name="Martinez A.T."/>
            <person name="Baldrian P."/>
            <person name="Stursova M."/>
            <person name="Martinez M.J."/>
            <person name="Novotny C."/>
            <person name="Magnuson J.K."/>
            <person name="Spatafora J.W."/>
            <person name="Maurice S."/>
            <person name="Pangilinan J."/>
            <person name="Andreopoulos W."/>
            <person name="LaButti K."/>
            <person name="Hundley H."/>
            <person name="Na H."/>
            <person name="Kuo A."/>
            <person name="Barry K."/>
            <person name="Lipzen A."/>
            <person name="Henrissat B."/>
            <person name="Riley R."/>
            <person name="Ahrendt S."/>
            <person name="Nagy L.G."/>
            <person name="Grigoriev I.V."/>
            <person name="Martin F."/>
            <person name="Rosso M.N."/>
        </authorList>
    </citation>
    <scope>NUCLEOTIDE SEQUENCE</scope>
    <source>
        <strain evidence="1">CBS 384.51</strain>
    </source>
</reference>
<gene>
    <name evidence="1" type="ORF">BDY19DRAFT_905447</name>
</gene>
<comment type="caution">
    <text evidence="1">The sequence shown here is derived from an EMBL/GenBank/DDBJ whole genome shotgun (WGS) entry which is preliminary data.</text>
</comment>
<accession>A0ACB8U7Y5</accession>
<name>A0ACB8U7Y5_9APHY</name>
<dbReference type="Proteomes" id="UP001055072">
    <property type="component" value="Unassembled WGS sequence"/>
</dbReference>
<evidence type="ECO:0000313" key="1">
    <source>
        <dbReference type="EMBL" id="KAI0090463.1"/>
    </source>
</evidence>